<gene>
    <name evidence="10" type="ORF">UA74_13465</name>
</gene>
<evidence type="ECO:0000256" key="7">
    <source>
        <dbReference type="SAM" id="MobiDB-lite"/>
    </source>
</evidence>
<sequence length="426" mass="42913">MSAQETPGPQTPVTLRSLIPAVFLPASLYGVGQGAAAPLIAITARELGASFSIAGVIVAVLSVGQVLGNLPAGRLVGLIGERGALLVASGLAVLAALGCVLAPNLPTLAASVLVAGLANSVWGLARQTYLTEVVPLRLRARAMSTLAGVVRIGAFVGPLVGAGALVLLGPRGGYWVQVLAVLVAGTIVLALPDVARRRAPSEVRAPVGPLRMFGRYRRFFATLGASAVLVGAIRASRQVVVPLWGDHLGLDPAVTSLIYGVSGALDMLLFYPAGRVMDLHGRRFVAVPSMLVLGVSCLLLPLTGGPVTLLLVAALMGVGNGMGSGIMMTLGADMAPPAERPAFLGAWRLCVDAGGSGGPLLIGTGAALSLGFAVAGMGVVGLLAAAGLGRWIVEPDRDEPQSSSDSAAPSVVASPAVQMPPDVGRS</sequence>
<proteinExistence type="predicted"/>
<keyword evidence="3" id="KW-1003">Cell membrane</keyword>
<feature type="transmembrane region" description="Helical" evidence="8">
    <location>
        <begin position="21"/>
        <end position="44"/>
    </location>
</feature>
<dbReference type="InterPro" id="IPR050171">
    <property type="entry name" value="MFS_Transporters"/>
</dbReference>
<evidence type="ECO:0000256" key="6">
    <source>
        <dbReference type="ARBA" id="ARBA00023136"/>
    </source>
</evidence>
<evidence type="ECO:0000313" key="11">
    <source>
        <dbReference type="Proteomes" id="UP000185511"/>
    </source>
</evidence>
<evidence type="ECO:0000313" key="10">
    <source>
        <dbReference type="EMBL" id="APU14751.1"/>
    </source>
</evidence>
<feature type="transmembrane region" description="Helical" evidence="8">
    <location>
        <begin position="146"/>
        <end position="168"/>
    </location>
</feature>
<evidence type="ECO:0000256" key="2">
    <source>
        <dbReference type="ARBA" id="ARBA00022448"/>
    </source>
</evidence>
<dbReference type="AlphaFoldDB" id="A0AAC9PSE5"/>
<dbReference type="GO" id="GO:0005886">
    <property type="term" value="C:plasma membrane"/>
    <property type="evidence" value="ECO:0007669"/>
    <property type="project" value="UniProtKB-SubCell"/>
</dbReference>
<feature type="transmembrane region" description="Helical" evidence="8">
    <location>
        <begin position="368"/>
        <end position="393"/>
    </location>
</feature>
<keyword evidence="11" id="KW-1185">Reference proteome</keyword>
<feature type="region of interest" description="Disordered" evidence="7">
    <location>
        <begin position="395"/>
        <end position="426"/>
    </location>
</feature>
<dbReference type="EMBL" id="CP016076">
    <property type="protein sequence ID" value="APU14751.1"/>
    <property type="molecule type" value="Genomic_DNA"/>
</dbReference>
<dbReference type="PROSITE" id="PS50850">
    <property type="entry name" value="MFS"/>
    <property type="match status" value="1"/>
</dbReference>
<dbReference type="GO" id="GO:0022857">
    <property type="term" value="F:transmembrane transporter activity"/>
    <property type="evidence" value="ECO:0007669"/>
    <property type="project" value="InterPro"/>
</dbReference>
<protein>
    <submittedName>
        <fullName evidence="10">Arabinose efflux permease family protein</fullName>
    </submittedName>
</protein>
<evidence type="ECO:0000256" key="1">
    <source>
        <dbReference type="ARBA" id="ARBA00004651"/>
    </source>
</evidence>
<evidence type="ECO:0000256" key="8">
    <source>
        <dbReference type="SAM" id="Phobius"/>
    </source>
</evidence>
<evidence type="ECO:0000259" key="9">
    <source>
        <dbReference type="PROSITE" id="PS50850"/>
    </source>
</evidence>
<feature type="transmembrane region" description="Helical" evidence="8">
    <location>
        <begin position="50"/>
        <end position="72"/>
    </location>
</feature>
<organism evidence="10 11">
    <name type="scientific">Actinoalloteichus fjordicus</name>
    <dbReference type="NCBI Taxonomy" id="1612552"/>
    <lineage>
        <taxon>Bacteria</taxon>
        <taxon>Bacillati</taxon>
        <taxon>Actinomycetota</taxon>
        <taxon>Actinomycetes</taxon>
        <taxon>Pseudonocardiales</taxon>
        <taxon>Pseudonocardiaceae</taxon>
        <taxon>Actinoalloteichus</taxon>
    </lineage>
</organism>
<dbReference type="Proteomes" id="UP000185511">
    <property type="component" value="Chromosome"/>
</dbReference>
<dbReference type="InterPro" id="IPR020846">
    <property type="entry name" value="MFS_dom"/>
</dbReference>
<dbReference type="SUPFAM" id="SSF103473">
    <property type="entry name" value="MFS general substrate transporter"/>
    <property type="match status" value="1"/>
</dbReference>
<keyword evidence="2" id="KW-0813">Transport</keyword>
<dbReference type="PANTHER" id="PTHR23517:SF3">
    <property type="entry name" value="INTEGRAL MEMBRANE TRANSPORT PROTEIN"/>
    <property type="match status" value="1"/>
</dbReference>
<dbReference type="CDD" id="cd17325">
    <property type="entry name" value="MFS_MdtG_SLC18_like"/>
    <property type="match status" value="1"/>
</dbReference>
<feature type="transmembrane region" description="Helical" evidence="8">
    <location>
        <begin position="84"/>
        <end position="103"/>
    </location>
</feature>
<evidence type="ECO:0000256" key="5">
    <source>
        <dbReference type="ARBA" id="ARBA00022989"/>
    </source>
</evidence>
<keyword evidence="4 8" id="KW-0812">Transmembrane</keyword>
<feature type="compositionally biased region" description="Low complexity" evidence="7">
    <location>
        <begin position="401"/>
        <end position="426"/>
    </location>
</feature>
<feature type="transmembrane region" description="Helical" evidence="8">
    <location>
        <begin position="284"/>
        <end position="303"/>
    </location>
</feature>
<keyword evidence="6 8" id="KW-0472">Membrane</keyword>
<dbReference type="InterPro" id="IPR036259">
    <property type="entry name" value="MFS_trans_sf"/>
</dbReference>
<feature type="transmembrane region" description="Helical" evidence="8">
    <location>
        <begin position="253"/>
        <end position="272"/>
    </location>
</feature>
<feature type="transmembrane region" description="Helical" evidence="8">
    <location>
        <begin position="174"/>
        <end position="195"/>
    </location>
</feature>
<dbReference type="Gene3D" id="1.20.1250.20">
    <property type="entry name" value="MFS general substrate transporter like domains"/>
    <property type="match status" value="2"/>
</dbReference>
<accession>A0AAC9PSE5</accession>
<dbReference type="KEGG" id="acad:UA74_13465"/>
<evidence type="ECO:0000256" key="3">
    <source>
        <dbReference type="ARBA" id="ARBA00022475"/>
    </source>
</evidence>
<dbReference type="InterPro" id="IPR011701">
    <property type="entry name" value="MFS"/>
</dbReference>
<reference evidence="11" key="1">
    <citation type="submission" date="2016-06" db="EMBL/GenBank/DDBJ databases">
        <title>Complete genome sequence of Actinoalloteichus fjordicus DSM 46855 (=ADI127-17), type strain of the new species Actinoalloteichus fjordicus.</title>
        <authorList>
            <person name="Ruckert C."/>
            <person name="Nouioui I."/>
            <person name="Willmese J."/>
            <person name="van Wezel G."/>
            <person name="Klenk H.-P."/>
            <person name="Kalinowski J."/>
            <person name="Zotchev S.B."/>
        </authorList>
    </citation>
    <scope>NUCLEOTIDE SEQUENCE [LARGE SCALE GENOMIC DNA]</scope>
    <source>
        <strain evidence="11">ADI127-7</strain>
    </source>
</reference>
<comment type="subcellular location">
    <subcellularLocation>
        <location evidence="1">Cell membrane</location>
        <topology evidence="1">Multi-pass membrane protein</topology>
    </subcellularLocation>
</comment>
<feature type="transmembrane region" description="Helical" evidence="8">
    <location>
        <begin position="216"/>
        <end position="233"/>
    </location>
</feature>
<keyword evidence="5 8" id="KW-1133">Transmembrane helix</keyword>
<evidence type="ECO:0000256" key="4">
    <source>
        <dbReference type="ARBA" id="ARBA00022692"/>
    </source>
</evidence>
<dbReference type="Pfam" id="PF07690">
    <property type="entry name" value="MFS_1"/>
    <property type="match status" value="1"/>
</dbReference>
<dbReference type="PANTHER" id="PTHR23517">
    <property type="entry name" value="RESISTANCE PROTEIN MDTM, PUTATIVE-RELATED-RELATED"/>
    <property type="match status" value="1"/>
</dbReference>
<feature type="domain" description="Major facilitator superfamily (MFS) profile" evidence="9">
    <location>
        <begin position="18"/>
        <end position="398"/>
    </location>
</feature>
<dbReference type="RefSeq" id="WP_083684038.1">
    <property type="nucleotide sequence ID" value="NZ_CP016076.1"/>
</dbReference>
<name>A0AAC9PSE5_9PSEU</name>